<dbReference type="Proteomes" id="UP000036334">
    <property type="component" value="Unassembled WGS sequence"/>
</dbReference>
<protein>
    <recommendedName>
        <fullName evidence="1">N-acetyltransferase domain-containing protein</fullName>
    </recommendedName>
</protein>
<dbReference type="GO" id="GO:0016747">
    <property type="term" value="F:acyltransferase activity, transferring groups other than amino-acyl groups"/>
    <property type="evidence" value="ECO:0007669"/>
    <property type="project" value="InterPro"/>
</dbReference>
<dbReference type="STRING" id="1202450.B586_16615"/>
<dbReference type="PROSITE" id="PS51186">
    <property type="entry name" value="GNAT"/>
    <property type="match status" value="1"/>
</dbReference>
<feature type="domain" description="N-acetyltransferase" evidence="1">
    <location>
        <begin position="17"/>
        <end position="172"/>
    </location>
</feature>
<accession>A0A0I9YGD6</accession>
<dbReference type="InterPro" id="IPR000182">
    <property type="entry name" value="GNAT_dom"/>
</dbReference>
<dbReference type="InterPro" id="IPR016181">
    <property type="entry name" value="Acyl_CoA_acyltransferase"/>
</dbReference>
<reference evidence="2 3" key="1">
    <citation type="submission" date="2015-05" db="EMBL/GenBank/DDBJ databases">
        <title>Genome sequence of Mycobacterium haemophilum.</title>
        <authorList>
            <person name="Greninger A.L."/>
            <person name="Cunningham G."/>
            <person name="Miller S."/>
        </authorList>
    </citation>
    <scope>NUCLEOTIDE SEQUENCE [LARGE SCALE GENOMIC DNA]</scope>
    <source>
        <strain evidence="3">UC1</strain>
    </source>
</reference>
<gene>
    <name evidence="2" type="ORF">ABH38_01185</name>
</gene>
<evidence type="ECO:0000313" key="2">
    <source>
        <dbReference type="EMBL" id="KLO39012.1"/>
    </source>
</evidence>
<dbReference type="EMBL" id="LDPR01000001">
    <property type="protein sequence ID" value="KLO39012.1"/>
    <property type="molecule type" value="Genomic_DNA"/>
</dbReference>
<dbReference type="OrthoDB" id="3788759at2"/>
<dbReference type="SUPFAM" id="SSF55729">
    <property type="entry name" value="Acyl-CoA N-acyltransferases (Nat)"/>
    <property type="match status" value="1"/>
</dbReference>
<dbReference type="Gene3D" id="3.40.630.30">
    <property type="match status" value="1"/>
</dbReference>
<evidence type="ECO:0000313" key="3">
    <source>
        <dbReference type="Proteomes" id="UP000036334"/>
    </source>
</evidence>
<sequence>MRHQDIFDSTLRDGTTVQLRRLNDADFDAVIALHDTLTDRELYLRFFTMHPAYLKALAHKLTECNDKDYALGAFESGKLIGVANYVVCGKPATAEVAIAVAHNDHLRGVGTALLRRLAQIARANGILHLVADIWATNDLMFKVLRDAGLRPRHNEYSNGVVHLEVDLAEILPDGIGWP</sequence>
<dbReference type="AlphaFoldDB" id="A0A0I9YGD6"/>
<organism evidence="2 3">
    <name type="scientific">Mycobacterium haemophilum</name>
    <dbReference type="NCBI Taxonomy" id="29311"/>
    <lineage>
        <taxon>Bacteria</taxon>
        <taxon>Bacillati</taxon>
        <taxon>Actinomycetota</taxon>
        <taxon>Actinomycetes</taxon>
        <taxon>Mycobacteriales</taxon>
        <taxon>Mycobacteriaceae</taxon>
        <taxon>Mycobacterium</taxon>
    </lineage>
</organism>
<keyword evidence="3" id="KW-1185">Reference proteome</keyword>
<dbReference type="CDD" id="cd04301">
    <property type="entry name" value="NAT_SF"/>
    <property type="match status" value="1"/>
</dbReference>
<comment type="caution">
    <text evidence="2">The sequence shown here is derived from an EMBL/GenBank/DDBJ whole genome shotgun (WGS) entry which is preliminary data.</text>
</comment>
<dbReference type="RefSeq" id="WP_047313207.1">
    <property type="nucleotide sequence ID" value="NZ_LDPQ01000001.1"/>
</dbReference>
<dbReference type="Pfam" id="PF00583">
    <property type="entry name" value="Acetyltransf_1"/>
    <property type="match status" value="1"/>
</dbReference>
<dbReference type="PATRIC" id="fig|29311.18.peg.261"/>
<evidence type="ECO:0000259" key="1">
    <source>
        <dbReference type="PROSITE" id="PS51186"/>
    </source>
</evidence>
<proteinExistence type="predicted"/>
<name>A0A0I9YGD6_9MYCO</name>